<dbReference type="InterPro" id="IPR036866">
    <property type="entry name" value="RibonucZ/Hydroxyglut_hydro"/>
</dbReference>
<gene>
    <name evidence="2" type="ORF">SCA03_09880</name>
</gene>
<sequence>MKITKFGHACVRLERNGRALVIDPGAMTPERGVTAGAEAVLVTHEHFDHFEPEQLRGTEADVYTCPGVARHLDGFGDRVHVVGDGDTFSAAGFEVTVKGEKHHYSHPDAPPVDNIGFLVDGEVFHPGDALTVVEAPTLLVPGQAPWLTVPALIDYLRRTAPDRAYAVHDGLLSDWGLHVLDGVLAREADRTGTEIRRLLPGESVEVPTGGTGRTTAP</sequence>
<dbReference type="RefSeq" id="WP_086817685.1">
    <property type="nucleotide sequence ID" value="NZ_BJMM01000003.1"/>
</dbReference>
<dbReference type="PANTHER" id="PTHR43546:SF3">
    <property type="entry name" value="UPF0173 METAL-DEPENDENT HYDROLASE MJ1163"/>
    <property type="match status" value="1"/>
</dbReference>
<reference evidence="2 3" key="1">
    <citation type="submission" date="2019-06" db="EMBL/GenBank/DDBJ databases">
        <title>Whole genome shotgun sequence of Streptomyces cacaoi subsp. cacaoi NBRC 12748.</title>
        <authorList>
            <person name="Hosoyama A."/>
            <person name="Uohara A."/>
            <person name="Ohji S."/>
            <person name="Ichikawa N."/>
        </authorList>
    </citation>
    <scope>NUCLEOTIDE SEQUENCE [LARGE SCALE GENOMIC DNA]</scope>
    <source>
        <strain evidence="2 3">NBRC 12748</strain>
    </source>
</reference>
<dbReference type="OrthoDB" id="3190691at2"/>
<dbReference type="PANTHER" id="PTHR43546">
    <property type="entry name" value="UPF0173 METAL-DEPENDENT HYDROLASE MJ1163-RELATED"/>
    <property type="match status" value="1"/>
</dbReference>
<dbReference type="InterPro" id="IPR050114">
    <property type="entry name" value="UPF0173_UPF0282_UlaG_hydrolase"/>
</dbReference>
<organism evidence="2 3">
    <name type="scientific">Streptomyces cacaoi</name>
    <dbReference type="NCBI Taxonomy" id="1898"/>
    <lineage>
        <taxon>Bacteria</taxon>
        <taxon>Bacillati</taxon>
        <taxon>Actinomycetota</taxon>
        <taxon>Actinomycetes</taxon>
        <taxon>Kitasatosporales</taxon>
        <taxon>Streptomycetaceae</taxon>
        <taxon>Streptomyces</taxon>
    </lineage>
</organism>
<accession>A0A4Y3QUS0</accession>
<feature type="domain" description="Metallo-beta-lactamase" evidence="1">
    <location>
        <begin position="7"/>
        <end position="168"/>
    </location>
</feature>
<keyword evidence="3" id="KW-1185">Reference proteome</keyword>
<evidence type="ECO:0000313" key="3">
    <source>
        <dbReference type="Proteomes" id="UP000319210"/>
    </source>
</evidence>
<dbReference type="Proteomes" id="UP000319210">
    <property type="component" value="Unassembled WGS sequence"/>
</dbReference>
<protein>
    <submittedName>
        <fullName evidence="2">MBL fold metallo-hydrolase</fullName>
    </submittedName>
</protein>
<dbReference type="CDD" id="cd06262">
    <property type="entry name" value="metallo-hydrolase-like_MBL-fold"/>
    <property type="match status" value="1"/>
</dbReference>
<dbReference type="SUPFAM" id="SSF56281">
    <property type="entry name" value="Metallo-hydrolase/oxidoreductase"/>
    <property type="match status" value="1"/>
</dbReference>
<dbReference type="InterPro" id="IPR001279">
    <property type="entry name" value="Metallo-B-lactamas"/>
</dbReference>
<dbReference type="AlphaFoldDB" id="A0A4Y3QUS0"/>
<comment type="caution">
    <text evidence="2">The sequence shown here is derived from an EMBL/GenBank/DDBJ whole genome shotgun (WGS) entry which is preliminary data.</text>
</comment>
<dbReference type="GO" id="GO:0016787">
    <property type="term" value="F:hydrolase activity"/>
    <property type="evidence" value="ECO:0007669"/>
    <property type="project" value="UniProtKB-KW"/>
</dbReference>
<dbReference type="SMART" id="SM00849">
    <property type="entry name" value="Lactamase_B"/>
    <property type="match status" value="1"/>
</dbReference>
<name>A0A4Y3QUS0_STRCI</name>
<proteinExistence type="predicted"/>
<keyword evidence="2" id="KW-0378">Hydrolase</keyword>
<dbReference type="EMBL" id="BJMM01000003">
    <property type="protein sequence ID" value="GEB48437.1"/>
    <property type="molecule type" value="Genomic_DNA"/>
</dbReference>
<dbReference type="Gene3D" id="3.60.15.10">
    <property type="entry name" value="Ribonuclease Z/Hydroxyacylglutathione hydrolase-like"/>
    <property type="match status" value="1"/>
</dbReference>
<evidence type="ECO:0000259" key="1">
    <source>
        <dbReference type="SMART" id="SM00849"/>
    </source>
</evidence>
<evidence type="ECO:0000313" key="2">
    <source>
        <dbReference type="EMBL" id="GEB48437.1"/>
    </source>
</evidence>
<dbReference type="Pfam" id="PF13483">
    <property type="entry name" value="Lactamase_B_3"/>
    <property type="match status" value="1"/>
</dbReference>